<dbReference type="Proteomes" id="UP000199514">
    <property type="component" value="Unassembled WGS sequence"/>
</dbReference>
<dbReference type="AlphaFoldDB" id="A0A1I1EAT6"/>
<gene>
    <name evidence="1" type="ORF">SAMN05421780_101723</name>
</gene>
<evidence type="ECO:0000313" key="2">
    <source>
        <dbReference type="Proteomes" id="UP000199514"/>
    </source>
</evidence>
<dbReference type="EMBL" id="FOLE01000001">
    <property type="protein sequence ID" value="SFB84239.1"/>
    <property type="molecule type" value="Genomic_DNA"/>
</dbReference>
<keyword evidence="2" id="KW-1185">Reference proteome</keyword>
<name>A0A1I1EAT6_9BACT</name>
<dbReference type="RefSeq" id="WP_177199823.1">
    <property type="nucleotide sequence ID" value="NZ_FOLE01000001.1"/>
</dbReference>
<organism evidence="1 2">
    <name type="scientific">Flexibacter flexilis DSM 6793</name>
    <dbReference type="NCBI Taxonomy" id="927664"/>
    <lineage>
        <taxon>Bacteria</taxon>
        <taxon>Pseudomonadati</taxon>
        <taxon>Bacteroidota</taxon>
        <taxon>Cytophagia</taxon>
        <taxon>Cytophagales</taxon>
        <taxon>Flexibacteraceae</taxon>
        <taxon>Flexibacter</taxon>
    </lineage>
</organism>
<accession>A0A1I1EAT6</accession>
<protein>
    <submittedName>
        <fullName evidence="1">Uncharacterized protein</fullName>
    </submittedName>
</protein>
<proteinExistence type="predicted"/>
<sequence>MNRSKKIFVAVAILFILASIAITVDIFSRTTRPGAKKHLPTSIKN</sequence>
<evidence type="ECO:0000313" key="1">
    <source>
        <dbReference type="EMBL" id="SFB84239.1"/>
    </source>
</evidence>
<reference evidence="1 2" key="1">
    <citation type="submission" date="2016-10" db="EMBL/GenBank/DDBJ databases">
        <authorList>
            <person name="de Groot N.N."/>
        </authorList>
    </citation>
    <scope>NUCLEOTIDE SEQUENCE [LARGE SCALE GENOMIC DNA]</scope>
    <source>
        <strain evidence="1 2">DSM 6793</strain>
    </source>
</reference>